<reference evidence="3" key="1">
    <citation type="submission" date="2021-05" db="EMBL/GenBank/DDBJ databases">
        <authorList>
            <person name="Pietrasiak N."/>
            <person name="Ward R."/>
            <person name="Stajich J.E."/>
            <person name="Kurbessoian T."/>
        </authorList>
    </citation>
    <scope>NUCLEOTIDE SEQUENCE</scope>
    <source>
        <strain evidence="3">GSE-TBD4-15B</strain>
    </source>
</reference>
<dbReference type="GO" id="GO:0005509">
    <property type="term" value="F:calcium ion binding"/>
    <property type="evidence" value="ECO:0007669"/>
    <property type="project" value="InterPro"/>
</dbReference>
<name>A0A951PAJ3_9CYAN</name>
<organism evidence="3 4">
    <name type="scientific">Pegethrix bostrychoides GSE-TBD4-15B</name>
    <dbReference type="NCBI Taxonomy" id="2839662"/>
    <lineage>
        <taxon>Bacteria</taxon>
        <taxon>Bacillati</taxon>
        <taxon>Cyanobacteriota</taxon>
        <taxon>Cyanophyceae</taxon>
        <taxon>Oculatellales</taxon>
        <taxon>Oculatellaceae</taxon>
        <taxon>Pegethrix</taxon>
    </lineage>
</organism>
<evidence type="ECO:0000313" key="4">
    <source>
        <dbReference type="Proteomes" id="UP000707356"/>
    </source>
</evidence>
<dbReference type="InterPro" id="IPR001343">
    <property type="entry name" value="Hemolysn_Ca-bd"/>
</dbReference>
<comment type="subcellular location">
    <subcellularLocation>
        <location evidence="1">Secreted</location>
    </subcellularLocation>
</comment>
<reference evidence="3" key="2">
    <citation type="journal article" date="2022" name="Microbiol. Resour. Announc.">
        <title>Metagenome Sequencing to Explore Phylogenomics of Terrestrial Cyanobacteria.</title>
        <authorList>
            <person name="Ward R.D."/>
            <person name="Stajich J.E."/>
            <person name="Johansen J.R."/>
            <person name="Huntemann M."/>
            <person name="Clum A."/>
            <person name="Foster B."/>
            <person name="Foster B."/>
            <person name="Roux S."/>
            <person name="Palaniappan K."/>
            <person name="Varghese N."/>
            <person name="Mukherjee S."/>
            <person name="Reddy T.B.K."/>
            <person name="Daum C."/>
            <person name="Copeland A."/>
            <person name="Chen I.A."/>
            <person name="Ivanova N.N."/>
            <person name="Kyrpides N.C."/>
            <person name="Shapiro N."/>
            <person name="Eloe-Fadrosh E.A."/>
            <person name="Pietrasiak N."/>
        </authorList>
    </citation>
    <scope>NUCLEOTIDE SEQUENCE</scope>
    <source>
        <strain evidence="3">GSE-TBD4-15B</strain>
    </source>
</reference>
<dbReference type="Proteomes" id="UP000707356">
    <property type="component" value="Unassembled WGS sequence"/>
</dbReference>
<evidence type="ECO:0008006" key="5">
    <source>
        <dbReference type="Google" id="ProtNLM"/>
    </source>
</evidence>
<dbReference type="InterPro" id="IPR018511">
    <property type="entry name" value="Hemolysin-typ_Ca-bd_CS"/>
</dbReference>
<dbReference type="GO" id="GO:0005576">
    <property type="term" value="C:extracellular region"/>
    <property type="evidence" value="ECO:0007669"/>
    <property type="project" value="UniProtKB-SubCell"/>
</dbReference>
<proteinExistence type="predicted"/>
<dbReference type="Gene3D" id="2.150.10.10">
    <property type="entry name" value="Serralysin-like metalloprotease, C-terminal"/>
    <property type="match status" value="1"/>
</dbReference>
<dbReference type="Pfam" id="PF00353">
    <property type="entry name" value="HemolysinCabind"/>
    <property type="match status" value="2"/>
</dbReference>
<dbReference type="SUPFAM" id="SSF51120">
    <property type="entry name" value="beta-Roll"/>
    <property type="match status" value="1"/>
</dbReference>
<dbReference type="PANTHER" id="PTHR38340:SF1">
    <property type="entry name" value="S-LAYER PROTEIN"/>
    <property type="match status" value="1"/>
</dbReference>
<keyword evidence="2" id="KW-0964">Secreted</keyword>
<dbReference type="AlphaFoldDB" id="A0A951PAJ3"/>
<evidence type="ECO:0000313" key="3">
    <source>
        <dbReference type="EMBL" id="MBW4466121.1"/>
    </source>
</evidence>
<sequence length="191" mass="18966">MNSSGNVVFTATNTGNASFQYTISDGSLTSTATVAVSVGLSLNGGNGIDILKGSDRDDLINGNGGADALYGNKGNDTLNGGSSLDLLVGGEGNDLLNGGDSADALYGGKGNDTLTGGNGRDIFAFTAGDGSDIITDFADGSDTIGLVGLRFRQVTISASGSSTVIKYGSETLATLTGVNSTLITAADFVTI</sequence>
<gene>
    <name evidence="3" type="ORF">KME07_11895</name>
</gene>
<dbReference type="EMBL" id="JAHHHV010000066">
    <property type="protein sequence ID" value="MBW4466121.1"/>
    <property type="molecule type" value="Genomic_DNA"/>
</dbReference>
<dbReference type="PROSITE" id="PS00330">
    <property type="entry name" value="HEMOLYSIN_CALCIUM"/>
    <property type="match status" value="1"/>
</dbReference>
<accession>A0A951PAJ3</accession>
<evidence type="ECO:0000256" key="1">
    <source>
        <dbReference type="ARBA" id="ARBA00004613"/>
    </source>
</evidence>
<dbReference type="PRINTS" id="PR00313">
    <property type="entry name" value="CABNDNGRPT"/>
</dbReference>
<protein>
    <recommendedName>
        <fullName evidence="5">Calcium-binding protein</fullName>
    </recommendedName>
</protein>
<dbReference type="InterPro" id="IPR050557">
    <property type="entry name" value="RTX_toxin/Mannuronan_C5-epim"/>
</dbReference>
<comment type="caution">
    <text evidence="3">The sequence shown here is derived from an EMBL/GenBank/DDBJ whole genome shotgun (WGS) entry which is preliminary data.</text>
</comment>
<dbReference type="InterPro" id="IPR011049">
    <property type="entry name" value="Serralysin-like_metalloprot_C"/>
</dbReference>
<evidence type="ECO:0000256" key="2">
    <source>
        <dbReference type="ARBA" id="ARBA00022525"/>
    </source>
</evidence>
<dbReference type="PANTHER" id="PTHR38340">
    <property type="entry name" value="S-LAYER PROTEIN"/>
    <property type="match status" value="1"/>
</dbReference>